<organism evidence="1">
    <name type="scientific">marine sediment metagenome</name>
    <dbReference type="NCBI Taxonomy" id="412755"/>
    <lineage>
        <taxon>unclassified sequences</taxon>
        <taxon>metagenomes</taxon>
        <taxon>ecological metagenomes</taxon>
    </lineage>
</organism>
<comment type="caution">
    <text evidence="1">The sequence shown here is derived from an EMBL/GenBank/DDBJ whole genome shotgun (WGS) entry which is preliminary data.</text>
</comment>
<sequence>MFPWTWFTPELVEEEDEVVNLINVIQYDGSIFKNISNTPQSFQSIKIEDTETLNKAKHGSILPNTSRSLHQIDNGSTAFQTTNAAKVILIIEGNSTDQLSAFDIIEDASADAGTGTVKQAVTGVNMVDNEFFTSKILSFAASKFITIKVPVSVRSSGVFAFIIE</sequence>
<dbReference type="EMBL" id="LAZR01000298">
    <property type="protein sequence ID" value="KKN76240.1"/>
    <property type="molecule type" value="Genomic_DNA"/>
</dbReference>
<gene>
    <name evidence="1" type="ORF">LCGC14_0372660</name>
</gene>
<accession>A0A0F9T4Y8</accession>
<protein>
    <submittedName>
        <fullName evidence="1">Uncharacterized protein</fullName>
    </submittedName>
</protein>
<evidence type="ECO:0000313" key="1">
    <source>
        <dbReference type="EMBL" id="KKN76240.1"/>
    </source>
</evidence>
<dbReference type="AlphaFoldDB" id="A0A0F9T4Y8"/>
<proteinExistence type="predicted"/>
<name>A0A0F9T4Y8_9ZZZZ</name>
<reference evidence="1" key="1">
    <citation type="journal article" date="2015" name="Nature">
        <title>Complex archaea that bridge the gap between prokaryotes and eukaryotes.</title>
        <authorList>
            <person name="Spang A."/>
            <person name="Saw J.H."/>
            <person name="Jorgensen S.L."/>
            <person name="Zaremba-Niedzwiedzka K."/>
            <person name="Martijn J."/>
            <person name="Lind A.E."/>
            <person name="van Eijk R."/>
            <person name="Schleper C."/>
            <person name="Guy L."/>
            <person name="Ettema T.J."/>
        </authorList>
    </citation>
    <scope>NUCLEOTIDE SEQUENCE</scope>
</reference>